<organism evidence="2 3">
    <name type="scientific">Solanum tuberosum</name>
    <name type="common">Potato</name>
    <dbReference type="NCBI Taxonomy" id="4113"/>
    <lineage>
        <taxon>Eukaryota</taxon>
        <taxon>Viridiplantae</taxon>
        <taxon>Streptophyta</taxon>
        <taxon>Embryophyta</taxon>
        <taxon>Tracheophyta</taxon>
        <taxon>Spermatophyta</taxon>
        <taxon>Magnoliopsida</taxon>
        <taxon>eudicotyledons</taxon>
        <taxon>Gunneridae</taxon>
        <taxon>Pentapetalae</taxon>
        <taxon>asterids</taxon>
        <taxon>lamiids</taxon>
        <taxon>Solanales</taxon>
        <taxon>Solanaceae</taxon>
        <taxon>Solanoideae</taxon>
        <taxon>Solaneae</taxon>
        <taxon>Solanum</taxon>
    </lineage>
</organism>
<name>M1BT65_SOLTU</name>
<dbReference type="Proteomes" id="UP000011115">
    <property type="component" value="Unassembled WGS sequence"/>
</dbReference>
<protein>
    <submittedName>
        <fullName evidence="2">Uncharacterized protein</fullName>
    </submittedName>
</protein>
<proteinExistence type="predicted"/>
<sequence length="90" mass="10549">MPLQMYNFTINNTTFGSNRDASQCIGKVINRILHNESNQPQYLTQKKRRVKHNMQDFRVHKELKRNTELSPGLPPTLRRLTKSMSHSLGR</sequence>
<evidence type="ECO:0000256" key="1">
    <source>
        <dbReference type="SAM" id="MobiDB-lite"/>
    </source>
</evidence>
<dbReference type="AlphaFoldDB" id="M1BT65"/>
<dbReference type="HOGENOM" id="CLU_2445141_0_0_1"/>
<dbReference type="Gramene" id="PGSC0003DMT400052316">
    <property type="protein sequence ID" value="PGSC0003DMT400052316"/>
    <property type="gene ID" value="PGSC0003DMG401020303"/>
</dbReference>
<evidence type="ECO:0000313" key="3">
    <source>
        <dbReference type="Proteomes" id="UP000011115"/>
    </source>
</evidence>
<reference evidence="2" key="2">
    <citation type="submission" date="2015-06" db="UniProtKB">
        <authorList>
            <consortium name="EnsemblPlants"/>
        </authorList>
    </citation>
    <scope>IDENTIFICATION</scope>
    <source>
        <strain evidence="2">DM1-3 516 R44</strain>
    </source>
</reference>
<dbReference type="EnsemblPlants" id="PGSC0003DMT400052316">
    <property type="protein sequence ID" value="PGSC0003DMT400052316"/>
    <property type="gene ID" value="PGSC0003DMG401020303"/>
</dbReference>
<reference evidence="3" key="1">
    <citation type="journal article" date="2011" name="Nature">
        <title>Genome sequence and analysis of the tuber crop potato.</title>
        <authorList>
            <consortium name="The Potato Genome Sequencing Consortium"/>
        </authorList>
    </citation>
    <scope>NUCLEOTIDE SEQUENCE [LARGE SCALE GENOMIC DNA]</scope>
    <source>
        <strain evidence="3">cv. DM1-3 516 R44</strain>
    </source>
</reference>
<keyword evidence="3" id="KW-1185">Reference proteome</keyword>
<dbReference type="InParanoid" id="M1BT65"/>
<dbReference type="PaxDb" id="4113-PGSC0003DMT400052316"/>
<feature type="region of interest" description="Disordered" evidence="1">
    <location>
        <begin position="67"/>
        <end position="90"/>
    </location>
</feature>
<evidence type="ECO:0000313" key="2">
    <source>
        <dbReference type="EnsemblPlants" id="PGSC0003DMT400052316"/>
    </source>
</evidence>
<accession>M1BT65</accession>